<keyword evidence="8" id="KW-0969">Cilium</keyword>
<dbReference type="GO" id="GO:0071978">
    <property type="term" value="P:bacterial-type flagellum-dependent swarming motility"/>
    <property type="evidence" value="ECO:0007669"/>
    <property type="project" value="TreeGrafter"/>
</dbReference>
<dbReference type="InterPro" id="IPR019776">
    <property type="entry name" value="Flagellar_basal_body_rod_CS"/>
</dbReference>
<evidence type="ECO:0000256" key="4">
    <source>
        <dbReference type="ARBA" id="ARBA00023143"/>
    </source>
</evidence>
<dbReference type="PANTHER" id="PTHR30435">
    <property type="entry name" value="FLAGELLAR PROTEIN"/>
    <property type="match status" value="1"/>
</dbReference>
<evidence type="ECO:0000256" key="6">
    <source>
        <dbReference type="PIRNR" id="PIRNR002889"/>
    </source>
</evidence>
<comment type="similarity">
    <text evidence="2 6">Belongs to the flagella basal body rod proteins family.</text>
</comment>
<accession>A0A1M6RRH4</accession>
<gene>
    <name evidence="8" type="ORF">SAMN05443507_11281</name>
</gene>
<dbReference type="Pfam" id="PF00460">
    <property type="entry name" value="Flg_bb_rod"/>
    <property type="match status" value="1"/>
</dbReference>
<dbReference type="InterPro" id="IPR001444">
    <property type="entry name" value="Flag_bb_rod_N"/>
</dbReference>
<protein>
    <recommendedName>
        <fullName evidence="3 6">Flagellar basal body rod protein FlgB</fullName>
    </recommendedName>
</protein>
<comment type="function">
    <text evidence="5 6">Structural component of flagellum, the bacterial motility apparatus. Part of the rod structure of flagellar basal body.</text>
</comment>
<keyword evidence="8" id="KW-0282">Flagellum</keyword>
<dbReference type="InterPro" id="IPR006300">
    <property type="entry name" value="FlgB"/>
</dbReference>
<evidence type="ECO:0000256" key="3">
    <source>
        <dbReference type="ARBA" id="ARBA00014376"/>
    </source>
</evidence>
<name>A0A1M6RRH4_9BACL</name>
<dbReference type="Proteomes" id="UP000184016">
    <property type="component" value="Unassembled WGS sequence"/>
</dbReference>
<comment type="subcellular location">
    <subcellularLocation>
        <location evidence="1 6">Bacterial flagellum basal body</location>
    </subcellularLocation>
</comment>
<evidence type="ECO:0000256" key="1">
    <source>
        <dbReference type="ARBA" id="ARBA00004117"/>
    </source>
</evidence>
<organism evidence="8 9">
    <name type="scientific">Alicyclobacillus tolerans</name>
    <dbReference type="NCBI Taxonomy" id="90970"/>
    <lineage>
        <taxon>Bacteria</taxon>
        <taxon>Bacillati</taxon>
        <taxon>Bacillota</taxon>
        <taxon>Bacilli</taxon>
        <taxon>Bacillales</taxon>
        <taxon>Alicyclobacillaceae</taxon>
        <taxon>Alicyclobacillus</taxon>
    </lineage>
</organism>
<keyword evidence="8" id="KW-0966">Cell projection</keyword>
<dbReference type="RefSeq" id="WP_083574205.1">
    <property type="nucleotide sequence ID" value="NZ_FRAF01000012.1"/>
</dbReference>
<keyword evidence="4 6" id="KW-0975">Bacterial flagellum</keyword>
<dbReference type="NCBIfam" id="TIGR01396">
    <property type="entry name" value="FlgB"/>
    <property type="match status" value="1"/>
</dbReference>
<reference evidence="9" key="1">
    <citation type="submission" date="2016-11" db="EMBL/GenBank/DDBJ databases">
        <authorList>
            <person name="Varghese N."/>
            <person name="Submissions S."/>
        </authorList>
    </citation>
    <scope>NUCLEOTIDE SEQUENCE [LARGE SCALE GENOMIC DNA]</scope>
    <source>
        <strain evidence="9">USBA-503</strain>
    </source>
</reference>
<evidence type="ECO:0000259" key="7">
    <source>
        <dbReference type="Pfam" id="PF00460"/>
    </source>
</evidence>
<dbReference type="PANTHER" id="PTHR30435:SF12">
    <property type="entry name" value="FLAGELLAR BASAL BODY ROD PROTEIN FLGB"/>
    <property type="match status" value="1"/>
</dbReference>
<dbReference type="EMBL" id="FRAF01000012">
    <property type="protein sequence ID" value="SHK35069.1"/>
    <property type="molecule type" value="Genomic_DNA"/>
</dbReference>
<evidence type="ECO:0000313" key="8">
    <source>
        <dbReference type="EMBL" id="SHK35069.1"/>
    </source>
</evidence>
<dbReference type="PROSITE" id="PS00588">
    <property type="entry name" value="FLAGELLA_BB_ROD"/>
    <property type="match status" value="1"/>
</dbReference>
<dbReference type="PIRSF" id="PIRSF002889">
    <property type="entry name" value="Rod_FlgB"/>
    <property type="match status" value="1"/>
</dbReference>
<evidence type="ECO:0000256" key="5">
    <source>
        <dbReference type="ARBA" id="ARBA00024934"/>
    </source>
</evidence>
<dbReference type="STRING" id="1830138.SAMN05443507_11281"/>
<evidence type="ECO:0000256" key="2">
    <source>
        <dbReference type="ARBA" id="ARBA00009677"/>
    </source>
</evidence>
<proteinExistence type="inferred from homology"/>
<dbReference type="GO" id="GO:0030694">
    <property type="term" value="C:bacterial-type flagellum basal body, rod"/>
    <property type="evidence" value="ECO:0007669"/>
    <property type="project" value="InterPro"/>
</dbReference>
<sequence length="131" mass="14385">MLDGIAMDALDKALQIADLRQQVYANNIANVNTPGYKTEHVTFSNVLNQSSQLMQQKYIPISSDTANLNVSSFLQSNPVITTSNTSIENNGNNVSLDSQMAKMAANAIRYNALVQDMQMRFQRLQTAINGG</sequence>
<evidence type="ECO:0000313" key="9">
    <source>
        <dbReference type="Proteomes" id="UP000184016"/>
    </source>
</evidence>
<dbReference type="AlphaFoldDB" id="A0A1M6RRH4"/>
<dbReference type="OrthoDB" id="9792068at2"/>
<keyword evidence="9" id="KW-1185">Reference proteome</keyword>
<comment type="subunit">
    <text evidence="6">The basal body constitutes a major portion of the flagellar organelle and consists of a number of rings mounted on a central rod.</text>
</comment>
<feature type="domain" description="Flagellar basal body rod protein N-terminal" evidence="7">
    <location>
        <begin position="12"/>
        <end position="37"/>
    </location>
</feature>